<proteinExistence type="inferred from homology"/>
<dbReference type="Pfam" id="PF03544">
    <property type="entry name" value="TonB_C"/>
    <property type="match status" value="2"/>
</dbReference>
<keyword evidence="6" id="KW-0812">Transmembrane</keyword>
<evidence type="ECO:0000256" key="6">
    <source>
        <dbReference type="ARBA" id="ARBA00022692"/>
    </source>
</evidence>
<feature type="domain" description="TonB C-terminal" evidence="10">
    <location>
        <begin position="154"/>
        <end position="250"/>
    </location>
</feature>
<evidence type="ECO:0000256" key="5">
    <source>
        <dbReference type="ARBA" id="ARBA00022519"/>
    </source>
</evidence>
<dbReference type="PROSITE" id="PS52015">
    <property type="entry name" value="TONB_CTD"/>
    <property type="match status" value="1"/>
</dbReference>
<name>A0ABX7CJT3_SPHMU</name>
<evidence type="ECO:0000256" key="7">
    <source>
        <dbReference type="ARBA" id="ARBA00022927"/>
    </source>
</evidence>
<evidence type="ECO:0000256" key="8">
    <source>
        <dbReference type="ARBA" id="ARBA00022989"/>
    </source>
</evidence>
<keyword evidence="12" id="KW-1185">Reference proteome</keyword>
<keyword evidence="8" id="KW-1133">Transmembrane helix</keyword>
<dbReference type="NCBIfam" id="TIGR01352">
    <property type="entry name" value="tonB_Cterm"/>
    <property type="match status" value="1"/>
</dbReference>
<comment type="subcellular location">
    <subcellularLocation>
        <location evidence="1">Cell inner membrane</location>
        <topology evidence="1">Single-pass membrane protein</topology>
        <orientation evidence="1">Periplasmic side</orientation>
    </subcellularLocation>
</comment>
<evidence type="ECO:0000313" key="11">
    <source>
        <dbReference type="EMBL" id="QQT52317.1"/>
    </source>
</evidence>
<dbReference type="InterPro" id="IPR006260">
    <property type="entry name" value="TonB/TolA_C"/>
</dbReference>
<evidence type="ECO:0000313" key="12">
    <source>
        <dbReference type="Proteomes" id="UP000595498"/>
    </source>
</evidence>
<dbReference type="PANTHER" id="PTHR33446:SF2">
    <property type="entry name" value="PROTEIN TONB"/>
    <property type="match status" value="1"/>
</dbReference>
<accession>A0ABX7CJT3</accession>
<keyword evidence="4" id="KW-1003">Cell membrane</keyword>
<evidence type="ECO:0000256" key="9">
    <source>
        <dbReference type="ARBA" id="ARBA00023136"/>
    </source>
</evidence>
<organism evidence="11 12">
    <name type="scientific">Sphingobacterium multivorum</name>
    <dbReference type="NCBI Taxonomy" id="28454"/>
    <lineage>
        <taxon>Bacteria</taxon>
        <taxon>Pseudomonadati</taxon>
        <taxon>Bacteroidota</taxon>
        <taxon>Sphingobacteriia</taxon>
        <taxon>Sphingobacteriales</taxon>
        <taxon>Sphingobacteriaceae</taxon>
        <taxon>Sphingobacterium</taxon>
    </lineage>
</organism>
<reference evidence="11 12" key="1">
    <citation type="submission" date="2021-01" db="EMBL/GenBank/DDBJ databases">
        <title>FDA dAtabase for Regulatory Grade micrObial Sequences (FDA-ARGOS): Supporting development and validation of Infectious Disease Dx tests.</title>
        <authorList>
            <person name="Sproer C."/>
            <person name="Gronow S."/>
            <person name="Severitt S."/>
            <person name="Schroder I."/>
            <person name="Tallon L."/>
            <person name="Sadzewicz L."/>
            <person name="Zhao X."/>
            <person name="Boylan J."/>
            <person name="Ott S."/>
            <person name="Bowen H."/>
            <person name="Vavikolanu K."/>
            <person name="Mehta A."/>
            <person name="Aluvathingal J."/>
            <person name="Nadendla S."/>
            <person name="Lowell S."/>
            <person name="Myers T."/>
            <person name="Yan Y."/>
            <person name="Sichtig H."/>
        </authorList>
    </citation>
    <scope>NUCLEOTIDE SEQUENCE [LARGE SCALE GENOMIC DNA]</scope>
    <source>
        <strain evidence="11 12">FDAARGOS_1141</strain>
    </source>
</reference>
<dbReference type="InterPro" id="IPR051045">
    <property type="entry name" value="TonB-dependent_transducer"/>
</dbReference>
<evidence type="ECO:0000256" key="2">
    <source>
        <dbReference type="ARBA" id="ARBA00006555"/>
    </source>
</evidence>
<evidence type="ECO:0000256" key="3">
    <source>
        <dbReference type="ARBA" id="ARBA00022448"/>
    </source>
</evidence>
<dbReference type="PANTHER" id="PTHR33446">
    <property type="entry name" value="PROTEIN TONB-RELATED"/>
    <property type="match status" value="1"/>
</dbReference>
<sequence>MATSSGCFYLKVKYVMSFNLFNMRNLFLLMCLLSYFVGLGQEKLALPKEGYDQLMTRITQQLKLSDSEVQRGVSGTIILDFRVNEKGKIDSADIVKDLGDQIALRLIRILKVSGEWTPAVKDNKEVASWVRLPYNILSSKEIANSQDHVAIPEKGMQAFNENFSNTFEYPKEALNAGVKGTFNLRFTVDTKGVISNVSFENDPGYKVLENAKRALLRSGKWLPAKEKGVAVVSEVVYPLSLDFKSFKGHM</sequence>
<dbReference type="EMBL" id="CP068224">
    <property type="protein sequence ID" value="QQT52317.1"/>
    <property type="molecule type" value="Genomic_DNA"/>
</dbReference>
<evidence type="ECO:0000259" key="10">
    <source>
        <dbReference type="PROSITE" id="PS52015"/>
    </source>
</evidence>
<dbReference type="SUPFAM" id="SSF74653">
    <property type="entry name" value="TolA/TonB C-terminal domain"/>
    <property type="match status" value="2"/>
</dbReference>
<comment type="similarity">
    <text evidence="2">Belongs to the TonB family.</text>
</comment>
<evidence type="ECO:0000256" key="1">
    <source>
        <dbReference type="ARBA" id="ARBA00004383"/>
    </source>
</evidence>
<dbReference type="InterPro" id="IPR037682">
    <property type="entry name" value="TonB_C"/>
</dbReference>
<keyword evidence="7" id="KW-0653">Protein transport</keyword>
<dbReference type="Proteomes" id="UP000595498">
    <property type="component" value="Chromosome"/>
</dbReference>
<evidence type="ECO:0000256" key="4">
    <source>
        <dbReference type="ARBA" id="ARBA00022475"/>
    </source>
</evidence>
<protein>
    <submittedName>
        <fullName evidence="11">TonB family protein</fullName>
    </submittedName>
</protein>
<keyword evidence="5" id="KW-0997">Cell inner membrane</keyword>
<gene>
    <name evidence="11" type="ORF">I6I98_18845</name>
</gene>
<dbReference type="Gene3D" id="3.30.1150.10">
    <property type="match status" value="2"/>
</dbReference>
<keyword evidence="9" id="KW-0472">Membrane</keyword>
<keyword evidence="3" id="KW-0813">Transport</keyword>